<dbReference type="InterPro" id="IPR031248">
    <property type="entry name" value="RNF213"/>
</dbReference>
<dbReference type="EMBL" id="KL225963">
    <property type="protein sequence ID" value="KFM05866.1"/>
    <property type="molecule type" value="Genomic_DNA"/>
</dbReference>
<dbReference type="AlphaFoldDB" id="A0A087QXB2"/>
<feature type="compositionally biased region" description="Basic and acidic residues" evidence="1">
    <location>
        <begin position="1"/>
        <end position="14"/>
    </location>
</feature>
<gene>
    <name evidence="2" type="ORF">AS27_09317</name>
</gene>
<dbReference type="GO" id="GO:0005730">
    <property type="term" value="C:nucleolus"/>
    <property type="evidence" value="ECO:0007669"/>
    <property type="project" value="TreeGrafter"/>
</dbReference>
<evidence type="ECO:0000313" key="3">
    <source>
        <dbReference type="Proteomes" id="UP000053286"/>
    </source>
</evidence>
<dbReference type="STRING" id="9233.A0A087QXB2"/>
<dbReference type="GO" id="GO:0016887">
    <property type="term" value="F:ATP hydrolysis activity"/>
    <property type="evidence" value="ECO:0007669"/>
    <property type="project" value="InterPro"/>
</dbReference>
<dbReference type="PANTHER" id="PTHR22605:SF16">
    <property type="entry name" value="E3 UBIQUITIN-PROTEIN LIGASE RNF213"/>
    <property type="match status" value="1"/>
</dbReference>
<dbReference type="Proteomes" id="UP000053286">
    <property type="component" value="Unassembled WGS sequence"/>
</dbReference>
<feature type="non-terminal residue" evidence="2">
    <location>
        <position position="1"/>
    </location>
</feature>
<organism evidence="2 3">
    <name type="scientific">Aptenodytes forsteri</name>
    <name type="common">Emperor penguin</name>
    <dbReference type="NCBI Taxonomy" id="9233"/>
    <lineage>
        <taxon>Eukaryota</taxon>
        <taxon>Metazoa</taxon>
        <taxon>Chordata</taxon>
        <taxon>Craniata</taxon>
        <taxon>Vertebrata</taxon>
        <taxon>Euteleostomi</taxon>
        <taxon>Archelosauria</taxon>
        <taxon>Archosauria</taxon>
        <taxon>Dinosauria</taxon>
        <taxon>Saurischia</taxon>
        <taxon>Theropoda</taxon>
        <taxon>Coelurosauria</taxon>
        <taxon>Aves</taxon>
        <taxon>Neognathae</taxon>
        <taxon>Neoaves</taxon>
        <taxon>Aequornithes</taxon>
        <taxon>Sphenisciformes</taxon>
        <taxon>Spheniscidae</taxon>
        <taxon>Aptenodytes</taxon>
    </lineage>
</organism>
<sequence>KKETPGEKVHEVTEKASQTKGPEVAKKDDASAVTDSRKDKKQQRNQKPVDKIVESDGVTVYFHAILSKDFKLNPETHKVFIRAEGISPYANWKDNICELNCTK</sequence>
<dbReference type="PANTHER" id="PTHR22605">
    <property type="entry name" value="RZ-TYPE DOMAIN-CONTAINING PROTEIN"/>
    <property type="match status" value="1"/>
</dbReference>
<evidence type="ECO:0000313" key="2">
    <source>
        <dbReference type="EMBL" id="KFM05866.1"/>
    </source>
</evidence>
<dbReference type="GO" id="GO:0006511">
    <property type="term" value="P:ubiquitin-dependent protein catabolic process"/>
    <property type="evidence" value="ECO:0007669"/>
    <property type="project" value="TreeGrafter"/>
</dbReference>
<keyword evidence="3" id="KW-1185">Reference proteome</keyword>
<feature type="region of interest" description="Disordered" evidence="1">
    <location>
        <begin position="1"/>
        <end position="50"/>
    </location>
</feature>
<reference evidence="2 3" key="1">
    <citation type="submission" date="2014-04" db="EMBL/GenBank/DDBJ databases">
        <title>Genome evolution of avian class.</title>
        <authorList>
            <person name="Zhang G."/>
            <person name="Li C."/>
        </authorList>
    </citation>
    <scope>NUCLEOTIDE SEQUENCE [LARGE SCALE GENOMIC DNA]</scope>
    <source>
        <strain evidence="2">BGI_AS27</strain>
    </source>
</reference>
<name>A0A087QXB2_APTFO</name>
<protein>
    <submittedName>
        <fullName evidence="2">E3 ubiquitin-protein ligase RNF213</fullName>
    </submittedName>
</protein>
<dbReference type="GO" id="GO:0016020">
    <property type="term" value="C:membrane"/>
    <property type="evidence" value="ECO:0007669"/>
    <property type="project" value="TreeGrafter"/>
</dbReference>
<dbReference type="GO" id="GO:2000051">
    <property type="term" value="P:negative regulation of non-canonical Wnt signaling pathway"/>
    <property type="evidence" value="ECO:0007669"/>
    <property type="project" value="TreeGrafter"/>
</dbReference>
<proteinExistence type="predicted"/>
<feature type="non-terminal residue" evidence="2">
    <location>
        <position position="103"/>
    </location>
</feature>
<dbReference type="GO" id="GO:0002040">
    <property type="term" value="P:sprouting angiogenesis"/>
    <property type="evidence" value="ECO:0007669"/>
    <property type="project" value="TreeGrafter"/>
</dbReference>
<accession>A0A087QXB2</accession>
<dbReference type="GO" id="GO:0004842">
    <property type="term" value="F:ubiquitin-protein transferase activity"/>
    <property type="evidence" value="ECO:0007669"/>
    <property type="project" value="InterPro"/>
</dbReference>
<feature type="compositionally biased region" description="Basic and acidic residues" evidence="1">
    <location>
        <begin position="23"/>
        <end position="38"/>
    </location>
</feature>
<dbReference type="GO" id="GO:0005829">
    <property type="term" value="C:cytosol"/>
    <property type="evidence" value="ECO:0007669"/>
    <property type="project" value="TreeGrafter"/>
</dbReference>
<evidence type="ECO:0000256" key="1">
    <source>
        <dbReference type="SAM" id="MobiDB-lite"/>
    </source>
</evidence>